<feature type="transmembrane region" description="Helical" evidence="1">
    <location>
        <begin position="106"/>
        <end position="128"/>
    </location>
</feature>
<accession>A0A8A2VJF4</accession>
<protein>
    <submittedName>
        <fullName evidence="2">ABC transporter permease</fullName>
    </submittedName>
</protein>
<feature type="transmembrane region" description="Helical" evidence="1">
    <location>
        <begin position="140"/>
        <end position="164"/>
    </location>
</feature>
<sequence>MSVAAVARKDFRDGIRSRLLWGLIALFVLSIGGFGFIATRSSPDQGGAVALIGILGISALLAVVFLVPLTGLVVSIKSIVRERELGSIRILLSLPHTRAEVVAGKFIGRVGLLTVAILAGFIPAGLLFMVRVSDFPLFEYAAFVLVTILFGVMFVAVGLSVSALTETETRATIGGITAFFLLYFWQGIFNWLNGQLDLFSPTGDAFMFIQRFHLMNVFYDSLMAILSIRYEEIPNASLAAIGQSMAQGPGGAAIADQPFYLQHWFAFVILALWVAVPLGIGYWRFERTDL</sequence>
<dbReference type="PANTHER" id="PTHR43471">
    <property type="entry name" value="ABC TRANSPORTER PERMEASE"/>
    <property type="match status" value="1"/>
</dbReference>
<evidence type="ECO:0000313" key="3">
    <source>
        <dbReference type="Proteomes" id="UP000663203"/>
    </source>
</evidence>
<proteinExistence type="predicted"/>
<dbReference type="GO" id="GO:0005886">
    <property type="term" value="C:plasma membrane"/>
    <property type="evidence" value="ECO:0007669"/>
    <property type="project" value="UniProtKB-SubCell"/>
</dbReference>
<dbReference type="GeneID" id="63186856"/>
<dbReference type="AlphaFoldDB" id="A0A8A2VJF4"/>
<feature type="transmembrane region" description="Helical" evidence="1">
    <location>
        <begin position="264"/>
        <end position="285"/>
    </location>
</feature>
<dbReference type="GO" id="GO:0140359">
    <property type="term" value="F:ABC-type transporter activity"/>
    <property type="evidence" value="ECO:0007669"/>
    <property type="project" value="InterPro"/>
</dbReference>
<name>A0A8A2VJF4_9EURY</name>
<dbReference type="Proteomes" id="UP000663203">
    <property type="component" value="Chromosome"/>
</dbReference>
<keyword evidence="1" id="KW-0472">Membrane</keyword>
<keyword evidence="1" id="KW-0812">Transmembrane</keyword>
<keyword evidence="1" id="KW-1133">Transmembrane helix</keyword>
<gene>
    <name evidence="2" type="ORF">J0X25_06085</name>
</gene>
<reference evidence="2 3" key="1">
    <citation type="submission" date="2021-03" db="EMBL/GenBank/DDBJ databases">
        <title>Haloterrigena longa sp. nov. and Haloterrigena limicola sp. nov., extremely halophilic archaea isolated from a salt lake.</title>
        <authorList>
            <person name="Henglin C."/>
        </authorList>
    </citation>
    <scope>NUCLEOTIDE SEQUENCE [LARGE SCALE GENOMIC DNA]</scope>
    <source>
        <strain evidence="2 3">KZCA68</strain>
    </source>
</reference>
<dbReference type="PANTHER" id="PTHR43471:SF1">
    <property type="entry name" value="ABC TRANSPORTER PERMEASE PROTEIN NOSY-RELATED"/>
    <property type="match status" value="1"/>
</dbReference>
<dbReference type="KEGG" id="hakz:J0X25_06085"/>
<keyword evidence="3" id="KW-1185">Reference proteome</keyword>
<dbReference type="EMBL" id="CP071462">
    <property type="protein sequence ID" value="QSX00525.1"/>
    <property type="molecule type" value="Genomic_DNA"/>
</dbReference>
<organism evidence="2 3">
    <name type="scientific">Haloterrigena alkaliphila</name>
    <dbReference type="NCBI Taxonomy" id="2816475"/>
    <lineage>
        <taxon>Archaea</taxon>
        <taxon>Methanobacteriati</taxon>
        <taxon>Methanobacteriota</taxon>
        <taxon>Stenosarchaea group</taxon>
        <taxon>Halobacteria</taxon>
        <taxon>Halobacteriales</taxon>
        <taxon>Natrialbaceae</taxon>
        <taxon>Haloterrigena</taxon>
    </lineage>
</organism>
<dbReference type="RefSeq" id="WP_207290245.1">
    <property type="nucleotide sequence ID" value="NZ_CP071462.1"/>
</dbReference>
<feature type="transmembrane region" description="Helical" evidence="1">
    <location>
        <begin position="50"/>
        <end position="74"/>
    </location>
</feature>
<evidence type="ECO:0000313" key="2">
    <source>
        <dbReference type="EMBL" id="QSX00525.1"/>
    </source>
</evidence>
<feature type="transmembrane region" description="Helical" evidence="1">
    <location>
        <begin position="171"/>
        <end position="192"/>
    </location>
</feature>
<evidence type="ECO:0000256" key="1">
    <source>
        <dbReference type="SAM" id="Phobius"/>
    </source>
</evidence>
<feature type="transmembrane region" description="Helical" evidence="1">
    <location>
        <begin position="20"/>
        <end position="38"/>
    </location>
</feature>
<dbReference type="Pfam" id="PF12679">
    <property type="entry name" value="ABC2_membrane_2"/>
    <property type="match status" value="1"/>
</dbReference>